<keyword evidence="1" id="KW-0433">Leucine-rich repeat</keyword>
<dbReference type="AlphaFoldDB" id="A0A5J9VF27"/>
<evidence type="ECO:0000313" key="5">
    <source>
        <dbReference type="Proteomes" id="UP000324897"/>
    </source>
</evidence>
<accession>A0A5J9VF27</accession>
<reference evidence="4 5" key="1">
    <citation type="journal article" date="2019" name="Sci. Rep.">
        <title>A high-quality genome of Eragrostis curvula grass provides insights into Poaceae evolution and supports new strategies to enhance forage quality.</title>
        <authorList>
            <person name="Carballo J."/>
            <person name="Santos B.A.C.M."/>
            <person name="Zappacosta D."/>
            <person name="Garbus I."/>
            <person name="Selva J.P."/>
            <person name="Gallo C.A."/>
            <person name="Diaz A."/>
            <person name="Albertini E."/>
            <person name="Caccamo M."/>
            <person name="Echenique V."/>
        </authorList>
    </citation>
    <scope>NUCLEOTIDE SEQUENCE [LARGE SCALE GENOMIC DNA]</scope>
    <source>
        <strain evidence="5">cv. Victoria</strain>
        <tissue evidence="4">Leaf</tissue>
    </source>
</reference>
<evidence type="ECO:0000259" key="2">
    <source>
        <dbReference type="Pfam" id="PF23559"/>
    </source>
</evidence>
<dbReference type="OrthoDB" id="785704at2759"/>
<dbReference type="EMBL" id="RWGY01000009">
    <property type="protein sequence ID" value="TVU34882.1"/>
    <property type="molecule type" value="Genomic_DNA"/>
</dbReference>
<dbReference type="SUPFAM" id="SSF52540">
    <property type="entry name" value="P-loop containing nucleoside triphosphate hydrolases"/>
    <property type="match status" value="1"/>
</dbReference>
<comment type="caution">
    <text evidence="4">The sequence shown here is derived from an EMBL/GenBank/DDBJ whole genome shotgun (WGS) entry which is preliminary data.</text>
</comment>
<feature type="non-terminal residue" evidence="4">
    <location>
        <position position="1"/>
    </location>
</feature>
<dbReference type="Pfam" id="PF25019">
    <property type="entry name" value="LRR_R13L1-DRL21"/>
    <property type="match status" value="1"/>
</dbReference>
<keyword evidence="5" id="KW-1185">Reference proteome</keyword>
<dbReference type="InterPro" id="IPR058922">
    <property type="entry name" value="WHD_DRP"/>
</dbReference>
<dbReference type="InterPro" id="IPR056789">
    <property type="entry name" value="LRR_R13L1-DRL21"/>
</dbReference>
<evidence type="ECO:0000313" key="4">
    <source>
        <dbReference type="EMBL" id="TVU34882.1"/>
    </source>
</evidence>
<dbReference type="Gramene" id="TVU34882">
    <property type="protein sequence ID" value="TVU34882"/>
    <property type="gene ID" value="EJB05_16737"/>
</dbReference>
<proteinExistence type="predicted"/>
<dbReference type="PANTHER" id="PTHR36766:SF60">
    <property type="entry name" value="NB-ARC DOMAIN-CONTAINING PROTEIN"/>
    <property type="match status" value="1"/>
</dbReference>
<dbReference type="SUPFAM" id="SSF52058">
    <property type="entry name" value="L domain-like"/>
    <property type="match status" value="2"/>
</dbReference>
<name>A0A5J9VF27_9POAL</name>
<evidence type="ECO:0000256" key="1">
    <source>
        <dbReference type="ARBA" id="ARBA00022614"/>
    </source>
</evidence>
<sequence length="922" mass="104209">MTTIGQKTGSKVLITSRRDVLPAALCCKEVVPLGNLEDDEFLALFKHHAFSGAEIRDQRLRLRLEEISEKIAKRLGQSPLAARTVGSQLSRTKNITEWEAPLNTDKMSAPMGALFLFPKGYQYYIDELVPLWMAEGLVDSSNRNTRMEDVGRDYFKKLASGSFFKSASNEDDRYVMHDLLHDLAESLSKEDCFRLEDDEMTEIPRTVRHLSVRVKRMEKHKQSICNLHHLRTVICLDPLLDDVSDLFHKILQNMKKLRVLYLKCYNRWKLPESIGELKHLRYLNISRTSISEYPRSLCTLYHLQSLHANYVGNILGDKLCNLTKLRHHGEFQIPNIGKLTSLQSLYEYEVQKKKGYELRQLRDLNELGGSLYVTNLENVTGKVEALESKLYQKSHLKYLNLAWSSENGVDSEDSLHLEIMDGLKPPPQLSRLRIRGYKSGTYPNWLLEPSYFSSLESFELTDCPWLEGLPTDTNVLSHCSKLGLHNVPNLKTLSCLPVGLTELGIDQCPLLMFVTRNELEQHDMRQNMMKAEDLASKLSQILDVNSFSVLRRSLLQEYSSLMQMSTLMDDDISEHLQTISRALEAEEDKVLVEESVVKTWLCCHEQRIGLIYGRSIEQLLVPPSGLHELYLSSCTITDGALAICLGGLSSLEILELTDIMILTALPSEEVFENLAKLTNLIIGSCYGLRSLGGLAASASITQLTLSTCPCLELAHGERFMPVSLEYLTTFACVLRADFFGRGLPNLKSISMHRCRSSESLLVDLCILEGLSSLQLQSLTLQGVPKLTAECILPLRVHKSLHVSSSVLLKRMLSAECFTFPRVLTLQDLKDPSVSFEGSANFSSLKNLNLYCCEMESLPRNLERLSSLEGLIISSCPNITSLPVLPPSLQRISIYDCEVLKNNCRAPDGESWPKISHIRWKDI</sequence>
<dbReference type="Gene3D" id="3.80.10.10">
    <property type="entry name" value="Ribonuclease Inhibitor"/>
    <property type="match status" value="3"/>
</dbReference>
<dbReference type="Proteomes" id="UP000324897">
    <property type="component" value="Unassembled WGS sequence"/>
</dbReference>
<gene>
    <name evidence="4" type="ORF">EJB05_16737</name>
</gene>
<dbReference type="InterPro" id="IPR042197">
    <property type="entry name" value="Apaf_helical"/>
</dbReference>
<dbReference type="Pfam" id="PF23559">
    <property type="entry name" value="WHD_DRP"/>
    <property type="match status" value="1"/>
</dbReference>
<dbReference type="InterPro" id="IPR027417">
    <property type="entry name" value="P-loop_NTPase"/>
</dbReference>
<protein>
    <submittedName>
        <fullName evidence="4">Uncharacterized protein</fullName>
    </submittedName>
</protein>
<feature type="domain" description="Disease resistance protein winged helix" evidence="2">
    <location>
        <begin position="116"/>
        <end position="184"/>
    </location>
</feature>
<organism evidence="4 5">
    <name type="scientific">Eragrostis curvula</name>
    <name type="common">weeping love grass</name>
    <dbReference type="NCBI Taxonomy" id="38414"/>
    <lineage>
        <taxon>Eukaryota</taxon>
        <taxon>Viridiplantae</taxon>
        <taxon>Streptophyta</taxon>
        <taxon>Embryophyta</taxon>
        <taxon>Tracheophyta</taxon>
        <taxon>Spermatophyta</taxon>
        <taxon>Magnoliopsida</taxon>
        <taxon>Liliopsida</taxon>
        <taxon>Poales</taxon>
        <taxon>Poaceae</taxon>
        <taxon>PACMAD clade</taxon>
        <taxon>Chloridoideae</taxon>
        <taxon>Eragrostideae</taxon>
        <taxon>Eragrostidinae</taxon>
        <taxon>Eragrostis</taxon>
    </lineage>
</organism>
<dbReference type="GO" id="GO:0043531">
    <property type="term" value="F:ADP binding"/>
    <property type="evidence" value="ECO:0007669"/>
    <property type="project" value="InterPro"/>
</dbReference>
<evidence type="ECO:0000259" key="3">
    <source>
        <dbReference type="Pfam" id="PF25019"/>
    </source>
</evidence>
<dbReference type="Gene3D" id="1.10.8.430">
    <property type="entry name" value="Helical domain of apoptotic protease-activating factors"/>
    <property type="match status" value="1"/>
</dbReference>
<dbReference type="InterPro" id="IPR032675">
    <property type="entry name" value="LRR_dom_sf"/>
</dbReference>
<dbReference type="PANTHER" id="PTHR36766">
    <property type="entry name" value="PLANT BROAD-SPECTRUM MILDEW RESISTANCE PROTEIN RPW8"/>
    <property type="match status" value="1"/>
</dbReference>
<feature type="domain" description="R13L1/DRL21-like LRR repeat region" evidence="3">
    <location>
        <begin position="358"/>
        <end position="484"/>
    </location>
</feature>